<dbReference type="CDD" id="cd02248">
    <property type="entry name" value="Peptidase_C1A"/>
    <property type="match status" value="1"/>
</dbReference>
<dbReference type="SMART" id="SM00645">
    <property type="entry name" value="Pept_C1"/>
    <property type="match status" value="1"/>
</dbReference>
<dbReference type="PANTHER" id="PTHR12411">
    <property type="entry name" value="CYSTEINE PROTEASE FAMILY C1-RELATED"/>
    <property type="match status" value="1"/>
</dbReference>
<dbReference type="InterPro" id="IPR025660">
    <property type="entry name" value="Pept_his_AS"/>
</dbReference>
<dbReference type="GO" id="GO:0004197">
    <property type="term" value="F:cysteine-type endopeptidase activity"/>
    <property type="evidence" value="ECO:0007669"/>
    <property type="project" value="UniProtKB-EC"/>
</dbReference>
<comment type="similarity">
    <text evidence="1">Belongs to the peptidase C1 family.</text>
</comment>
<evidence type="ECO:0000256" key="2">
    <source>
        <dbReference type="ARBA" id="ARBA00023145"/>
    </source>
</evidence>
<reference evidence="5 6" key="1">
    <citation type="submission" date="2011-07" db="EMBL/GenBank/DDBJ databases">
        <authorList>
            <person name="Coyne R."/>
            <person name="Brami D."/>
            <person name="Johnson J."/>
            <person name="Hostetler J."/>
            <person name="Hannick L."/>
            <person name="Clark T."/>
            <person name="Cassidy-Hanley D."/>
            <person name="Inman J."/>
        </authorList>
    </citation>
    <scope>NUCLEOTIDE SEQUENCE [LARGE SCALE GENOMIC DNA]</scope>
    <source>
        <strain evidence="5 6">G5</strain>
    </source>
</reference>
<dbReference type="GO" id="GO:0006508">
    <property type="term" value="P:proteolysis"/>
    <property type="evidence" value="ECO:0007669"/>
    <property type="project" value="UniProtKB-KW"/>
</dbReference>
<dbReference type="InterPro" id="IPR013128">
    <property type="entry name" value="Peptidase_C1A"/>
</dbReference>
<keyword evidence="2" id="KW-0865">Zymogen</keyword>
<dbReference type="SUPFAM" id="SSF54001">
    <property type="entry name" value="Cysteine proteinases"/>
    <property type="match status" value="1"/>
</dbReference>
<dbReference type="InterPro" id="IPR039417">
    <property type="entry name" value="Peptidase_C1A_papain-like"/>
</dbReference>
<dbReference type="EMBL" id="GL983832">
    <property type="protein sequence ID" value="EGR31675.1"/>
    <property type="molecule type" value="Genomic_DNA"/>
</dbReference>
<dbReference type="GeneID" id="14907826"/>
<proteinExistence type="inferred from homology"/>
<organism evidence="5 6">
    <name type="scientific">Ichthyophthirius multifiliis</name>
    <name type="common">White spot disease agent</name>
    <name type="synonym">Ich</name>
    <dbReference type="NCBI Taxonomy" id="5932"/>
    <lineage>
        <taxon>Eukaryota</taxon>
        <taxon>Sar</taxon>
        <taxon>Alveolata</taxon>
        <taxon>Ciliophora</taxon>
        <taxon>Intramacronucleata</taxon>
        <taxon>Oligohymenophorea</taxon>
        <taxon>Hymenostomatida</taxon>
        <taxon>Ophryoglenina</taxon>
        <taxon>Ichthyophthirius</taxon>
    </lineage>
</organism>
<dbReference type="OrthoDB" id="311783at2759"/>
<dbReference type="InParanoid" id="G0QSX6"/>
<name>G0QSX6_ICHMU</name>
<keyword evidence="6" id="KW-1185">Reference proteome</keyword>
<dbReference type="OMA" id="HGCHFFN"/>
<dbReference type="STRING" id="857967.G0QSX6"/>
<dbReference type="InterPro" id="IPR038765">
    <property type="entry name" value="Papain-like_cys_pep_sf"/>
</dbReference>
<dbReference type="AlphaFoldDB" id="G0QSX6"/>
<dbReference type="FunFam" id="3.90.70.10:FF:000332">
    <property type="entry name" value="Cathepsin L1"/>
    <property type="match status" value="1"/>
</dbReference>
<dbReference type="PROSITE" id="PS00139">
    <property type="entry name" value="THIOL_PROTEASE_CYS"/>
    <property type="match status" value="1"/>
</dbReference>
<dbReference type="InterPro" id="IPR000668">
    <property type="entry name" value="Peptidase_C1A_C"/>
</dbReference>
<gene>
    <name evidence="5" type="ORF">IMG5_104510</name>
</gene>
<accession>G0QSX6</accession>
<keyword evidence="5" id="KW-0645">Protease</keyword>
<dbReference type="EC" id="3.4.22.16" evidence="5"/>
<dbReference type="Proteomes" id="UP000008983">
    <property type="component" value="Unassembled WGS sequence"/>
</dbReference>
<dbReference type="Pfam" id="PF00112">
    <property type="entry name" value="Peptidase_C1"/>
    <property type="match status" value="1"/>
</dbReference>
<dbReference type="Gene3D" id="3.90.70.10">
    <property type="entry name" value="Cysteine proteinases"/>
    <property type="match status" value="1"/>
</dbReference>
<dbReference type="InterPro" id="IPR000169">
    <property type="entry name" value="Pept_cys_AS"/>
</dbReference>
<dbReference type="eggNOG" id="KOG1543">
    <property type="taxonomic scope" value="Eukaryota"/>
</dbReference>
<dbReference type="PRINTS" id="PR00705">
    <property type="entry name" value="PAPAIN"/>
</dbReference>
<keyword evidence="3" id="KW-1015">Disulfide bond</keyword>
<evidence type="ECO:0000256" key="3">
    <source>
        <dbReference type="ARBA" id="ARBA00023157"/>
    </source>
</evidence>
<protein>
    <submittedName>
        <fullName evidence="5">Papain family cysteine protease, putative</fullName>
        <ecNumber evidence="5">3.4.22.16</ecNumber>
    </submittedName>
</protein>
<sequence length="229" mass="25446">MTSIPDALDWRQYGIVTSVKNQRSCGSCWSFSTTGAVESHWALKNGNPPPILSEQQLIDCAQDFNNFGCKGGLPSQAFEYIFYNGGLESEKDYPYMAATRNCTFDASKVSAKLEGQYNITFQDENELLYKLANEGPISIAYQVNNDFFQYRSGVYSSPSCSQQPSDVNHAVLAVGYGVSISGQLYYIVKNSWGPEWGINGYFLIERGTNMCGLADCASYPIVQKKQQEN</sequence>
<evidence type="ECO:0000313" key="5">
    <source>
        <dbReference type="EMBL" id="EGR31675.1"/>
    </source>
</evidence>
<evidence type="ECO:0000259" key="4">
    <source>
        <dbReference type="SMART" id="SM00645"/>
    </source>
</evidence>
<evidence type="ECO:0000256" key="1">
    <source>
        <dbReference type="ARBA" id="ARBA00008455"/>
    </source>
</evidence>
<dbReference type="RefSeq" id="XP_004035161.1">
    <property type="nucleotide sequence ID" value="XM_004035113.1"/>
</dbReference>
<dbReference type="PROSITE" id="PS00639">
    <property type="entry name" value="THIOL_PROTEASE_HIS"/>
    <property type="match status" value="1"/>
</dbReference>
<evidence type="ECO:0000313" key="6">
    <source>
        <dbReference type="Proteomes" id="UP000008983"/>
    </source>
</evidence>
<feature type="domain" description="Peptidase C1A papain C-terminal" evidence="4">
    <location>
        <begin position="4"/>
        <end position="221"/>
    </location>
</feature>
<keyword evidence="5" id="KW-0378">Hydrolase</keyword>